<organism evidence="1 2">
    <name type="scientific">Beta vulgaris subsp. vulgaris</name>
    <name type="common">Beet</name>
    <dbReference type="NCBI Taxonomy" id="3555"/>
    <lineage>
        <taxon>Eukaryota</taxon>
        <taxon>Viridiplantae</taxon>
        <taxon>Streptophyta</taxon>
        <taxon>Embryophyta</taxon>
        <taxon>Tracheophyta</taxon>
        <taxon>Spermatophyta</taxon>
        <taxon>Magnoliopsida</taxon>
        <taxon>eudicotyledons</taxon>
        <taxon>Gunneridae</taxon>
        <taxon>Pentapetalae</taxon>
        <taxon>Caryophyllales</taxon>
        <taxon>Chenopodiaceae</taxon>
        <taxon>Betoideae</taxon>
        <taxon>Beta</taxon>
    </lineage>
</organism>
<name>A0A0J8B1U9_BETVV</name>
<dbReference type="OrthoDB" id="448448at2759"/>
<dbReference type="Proteomes" id="UP000035740">
    <property type="component" value="Unassembled WGS sequence"/>
</dbReference>
<dbReference type="AlphaFoldDB" id="A0A0J8B1U9"/>
<gene>
    <name evidence="1" type="ORF">BVRB_013690</name>
</gene>
<sequence length="54" mass="6228">MGSANSYEVEVYEGVWLAKSWEFALPMKFYFLQNGVNRSFADASFYNCCQSPPF</sequence>
<dbReference type="Gramene" id="KMS94966">
    <property type="protein sequence ID" value="KMS94966"/>
    <property type="gene ID" value="BVRB_013690"/>
</dbReference>
<accession>A0A0J8B1U9</accession>
<proteinExistence type="predicted"/>
<evidence type="ECO:0000313" key="2">
    <source>
        <dbReference type="Proteomes" id="UP000035740"/>
    </source>
</evidence>
<protein>
    <submittedName>
        <fullName evidence="1">Uncharacterized protein</fullName>
    </submittedName>
</protein>
<evidence type="ECO:0000313" key="1">
    <source>
        <dbReference type="EMBL" id="KMS94966.1"/>
    </source>
</evidence>
<dbReference type="EMBL" id="KQ090633">
    <property type="protein sequence ID" value="KMS94966.1"/>
    <property type="molecule type" value="Genomic_DNA"/>
</dbReference>
<keyword evidence="2" id="KW-1185">Reference proteome</keyword>
<dbReference type="ExpressionAtlas" id="A0A0J8B1U9">
    <property type="expression patterns" value="baseline"/>
</dbReference>
<reference evidence="1 2" key="1">
    <citation type="journal article" date="2014" name="Nature">
        <title>The genome of the recently domesticated crop plant sugar beet (Beta vulgaris).</title>
        <authorList>
            <person name="Dohm J.C."/>
            <person name="Minoche A.E."/>
            <person name="Holtgrawe D."/>
            <person name="Capella-Gutierrez S."/>
            <person name="Zakrzewski F."/>
            <person name="Tafer H."/>
            <person name="Rupp O."/>
            <person name="Sorensen T.R."/>
            <person name="Stracke R."/>
            <person name="Reinhardt R."/>
            <person name="Goesmann A."/>
            <person name="Kraft T."/>
            <person name="Schulz B."/>
            <person name="Stadler P.F."/>
            <person name="Schmidt T."/>
            <person name="Gabaldon T."/>
            <person name="Lehrach H."/>
            <person name="Weisshaar B."/>
            <person name="Himmelbauer H."/>
        </authorList>
    </citation>
    <scope>NUCLEOTIDE SEQUENCE [LARGE SCALE GENOMIC DNA]</scope>
    <source>
        <tissue evidence="1">Taproot</tissue>
    </source>
</reference>